<organism evidence="1 2">
    <name type="scientific">Nocardia macrotermitis</name>
    <dbReference type="NCBI Taxonomy" id="2585198"/>
    <lineage>
        <taxon>Bacteria</taxon>
        <taxon>Bacillati</taxon>
        <taxon>Actinomycetota</taxon>
        <taxon>Actinomycetes</taxon>
        <taxon>Mycobacteriales</taxon>
        <taxon>Nocardiaceae</taxon>
        <taxon>Nocardia</taxon>
    </lineage>
</organism>
<evidence type="ECO:0000313" key="1">
    <source>
        <dbReference type="EMBL" id="MQY23057.1"/>
    </source>
</evidence>
<comment type="caution">
    <text evidence="1">The sequence shown here is derived from an EMBL/GenBank/DDBJ whole genome shotgun (WGS) entry which is preliminary data.</text>
</comment>
<sequence length="396" mass="41706">MAGAGGEVLDDLADVAGLGFEHVDDRTGADVGVRAVHQEQVGEVGDRHAQVGAGALGVPDVGEFAARAAVDVHGGEEFGALEAGAVDDDVDLVLDAVGGADTGRGDRLDGGGLHGDVGLAQRREVLVGEQAALTSGGVVWSELGAQLRIRNSLCAMTIRDSDHGALDAGDIGQRERHHLEEQPDREPLGPPARRKIAEQRVMERGVLGVELRQHPGGRPLEQRQVRGLGLNRRNVLDRTGSRADARDPLTCEIDVVIPFGGVERGAGEGVDARNIGQRRTRQLADRGDQHVRGEGVAVGGAHLPNTLVLIEFRVGDLGAEPDLLGQTVFRRHSAHVRVDVGLVRKAPGPIGFRLERPRVQRRGHIAGGVGVGVLPPHAAQIGGLLQDREIVQAVAL</sequence>
<dbReference type="AlphaFoldDB" id="A0A7K0DBE9"/>
<proteinExistence type="predicted"/>
<accession>A0A7K0DBE9</accession>
<name>A0A7K0DBE9_9NOCA</name>
<protein>
    <submittedName>
        <fullName evidence="1">Uncharacterized protein</fullName>
    </submittedName>
</protein>
<evidence type="ECO:0000313" key="2">
    <source>
        <dbReference type="Proteomes" id="UP000438448"/>
    </source>
</evidence>
<keyword evidence="2" id="KW-1185">Reference proteome</keyword>
<gene>
    <name evidence="1" type="ORF">NRB20_61840</name>
</gene>
<reference evidence="1 2" key="1">
    <citation type="submission" date="2019-10" db="EMBL/GenBank/DDBJ databases">
        <title>Nocardia macrotermitis sp. nov. and Nocardia aurantia sp. nov., isolated from the gut of fungus growing-termite Macrotermes natalensis.</title>
        <authorList>
            <person name="Benndorf R."/>
            <person name="Schwitalla J."/>
            <person name="Martin K."/>
            <person name="De Beer W."/>
            <person name="Kaster A.-K."/>
            <person name="Vollmers J."/>
            <person name="Poulsen M."/>
            <person name="Beemelmanns C."/>
        </authorList>
    </citation>
    <scope>NUCLEOTIDE SEQUENCE [LARGE SCALE GENOMIC DNA]</scope>
    <source>
        <strain evidence="1 2">RB20</strain>
    </source>
</reference>
<dbReference type="Proteomes" id="UP000438448">
    <property type="component" value="Unassembled WGS sequence"/>
</dbReference>
<dbReference type="EMBL" id="WEGK01000017">
    <property type="protein sequence ID" value="MQY23057.1"/>
    <property type="molecule type" value="Genomic_DNA"/>
</dbReference>